<evidence type="ECO:0000256" key="1">
    <source>
        <dbReference type="SAM" id="MobiDB-lite"/>
    </source>
</evidence>
<feature type="region of interest" description="Disordered" evidence="1">
    <location>
        <begin position="51"/>
        <end position="98"/>
    </location>
</feature>
<keyword evidence="3" id="KW-1185">Reference proteome</keyword>
<dbReference type="Proteomes" id="UP000501690">
    <property type="component" value="Linkage Group LG6"/>
</dbReference>
<gene>
    <name evidence="2" type="ORF">DEO72_LG6g948</name>
</gene>
<evidence type="ECO:0000313" key="2">
    <source>
        <dbReference type="EMBL" id="QCD96246.1"/>
    </source>
</evidence>
<dbReference type="AlphaFoldDB" id="A0A4D6M804"/>
<proteinExistence type="predicted"/>
<organism evidence="2 3">
    <name type="scientific">Vigna unguiculata</name>
    <name type="common">Cowpea</name>
    <dbReference type="NCBI Taxonomy" id="3917"/>
    <lineage>
        <taxon>Eukaryota</taxon>
        <taxon>Viridiplantae</taxon>
        <taxon>Streptophyta</taxon>
        <taxon>Embryophyta</taxon>
        <taxon>Tracheophyta</taxon>
        <taxon>Spermatophyta</taxon>
        <taxon>Magnoliopsida</taxon>
        <taxon>eudicotyledons</taxon>
        <taxon>Gunneridae</taxon>
        <taxon>Pentapetalae</taxon>
        <taxon>rosids</taxon>
        <taxon>fabids</taxon>
        <taxon>Fabales</taxon>
        <taxon>Fabaceae</taxon>
        <taxon>Papilionoideae</taxon>
        <taxon>50 kb inversion clade</taxon>
        <taxon>NPAAA clade</taxon>
        <taxon>indigoferoid/millettioid clade</taxon>
        <taxon>Phaseoleae</taxon>
        <taxon>Vigna</taxon>
    </lineage>
</organism>
<feature type="region of interest" description="Disordered" evidence="1">
    <location>
        <begin position="170"/>
        <end position="205"/>
    </location>
</feature>
<accession>A0A4D6M804</accession>
<dbReference type="EMBL" id="CP039350">
    <property type="protein sequence ID" value="QCD96246.1"/>
    <property type="molecule type" value="Genomic_DNA"/>
</dbReference>
<name>A0A4D6M804_VIGUN</name>
<sequence>MGRNCSHSGESSSLKRELFVWATTQLTWASLVEPTSSHSCKVRFKTHQQHRQCTSRKALQLQEHQRTEKGGTPARGWGSGKNPFLNQNKRTGKRKAKVGAQLTWRETHYKLGGKKKLIETLAELFASVVEGGRAKELSLRKRNPLLKLPVQAWARLQIEGTSRKALQLQEHQRTEKGGTPARGWGSGKNPFLNQNKRTGKRKAKVGAQLTWRETHYKLGGKKKLIETLAELFASVVEGGRVPVL</sequence>
<reference evidence="2 3" key="1">
    <citation type="submission" date="2019-04" db="EMBL/GenBank/DDBJ databases">
        <title>An improved genome assembly and genetic linkage map for asparagus bean, Vigna unguiculata ssp. sesquipedialis.</title>
        <authorList>
            <person name="Xia Q."/>
            <person name="Zhang R."/>
            <person name="Dong Y."/>
        </authorList>
    </citation>
    <scope>NUCLEOTIDE SEQUENCE [LARGE SCALE GENOMIC DNA]</scope>
    <source>
        <tissue evidence="2">Leaf</tissue>
    </source>
</reference>
<evidence type="ECO:0000313" key="3">
    <source>
        <dbReference type="Proteomes" id="UP000501690"/>
    </source>
</evidence>
<protein>
    <submittedName>
        <fullName evidence="2">Uncharacterized protein</fullName>
    </submittedName>
</protein>